<comment type="similarity">
    <text evidence="1">In the N-terminal section; belongs to the CoaE family.</text>
</comment>
<comment type="function">
    <text evidence="6">Catalyzes the phosphorylation of the 3'-hydroxyl group of dephosphocoenzyme A to form coenzyme A.</text>
</comment>
<evidence type="ECO:0000313" key="10">
    <source>
        <dbReference type="Proteomes" id="UP000198716"/>
    </source>
</evidence>
<protein>
    <recommendedName>
        <fullName evidence="6 7">Dephospho-CoA kinase</fullName>
        <ecNumber evidence="6 7">2.7.1.24</ecNumber>
    </recommendedName>
    <alternativeName>
        <fullName evidence="6">Dephosphocoenzyme A kinase</fullName>
    </alternativeName>
</protein>
<evidence type="ECO:0000256" key="1">
    <source>
        <dbReference type="ARBA" id="ARBA00008826"/>
    </source>
</evidence>
<comment type="catalytic activity">
    <reaction evidence="6">
        <text>3'-dephospho-CoA + ATP = ADP + CoA + H(+)</text>
        <dbReference type="Rhea" id="RHEA:18245"/>
        <dbReference type="ChEBI" id="CHEBI:15378"/>
        <dbReference type="ChEBI" id="CHEBI:30616"/>
        <dbReference type="ChEBI" id="CHEBI:57287"/>
        <dbReference type="ChEBI" id="CHEBI:57328"/>
        <dbReference type="ChEBI" id="CHEBI:456216"/>
        <dbReference type="EC" id="2.7.1.24"/>
    </reaction>
</comment>
<dbReference type="UniPathway" id="UPA00241">
    <property type="reaction ID" value="UER00356"/>
</dbReference>
<dbReference type="GO" id="GO:0015937">
    <property type="term" value="P:coenzyme A biosynthetic process"/>
    <property type="evidence" value="ECO:0007669"/>
    <property type="project" value="UniProtKB-UniRule"/>
</dbReference>
<dbReference type="Pfam" id="PF01121">
    <property type="entry name" value="CoaE"/>
    <property type="match status" value="1"/>
</dbReference>
<feature type="region of interest" description="Disordered" evidence="8">
    <location>
        <begin position="282"/>
        <end position="312"/>
    </location>
</feature>
<dbReference type="GO" id="GO:0005524">
    <property type="term" value="F:ATP binding"/>
    <property type="evidence" value="ECO:0007669"/>
    <property type="project" value="UniProtKB-UniRule"/>
</dbReference>
<dbReference type="NCBIfam" id="NF002879">
    <property type="entry name" value="PRK03333.1"/>
    <property type="match status" value="1"/>
</dbReference>
<dbReference type="CDD" id="cd02022">
    <property type="entry name" value="DPCK"/>
    <property type="match status" value="1"/>
</dbReference>
<dbReference type="Pfam" id="PF04229">
    <property type="entry name" value="GrpB"/>
    <property type="match status" value="1"/>
</dbReference>
<dbReference type="EMBL" id="FOMZ01000003">
    <property type="protein sequence ID" value="SFD80959.1"/>
    <property type="molecule type" value="Genomic_DNA"/>
</dbReference>
<keyword evidence="6" id="KW-0808">Transferase</keyword>
<dbReference type="Proteomes" id="UP000198716">
    <property type="component" value="Unassembled WGS sequence"/>
</dbReference>
<dbReference type="PROSITE" id="PS51219">
    <property type="entry name" value="DPCK"/>
    <property type="match status" value="1"/>
</dbReference>
<dbReference type="HAMAP" id="MF_00376">
    <property type="entry name" value="Dephospho_CoA_kinase"/>
    <property type="match status" value="1"/>
</dbReference>
<comment type="pathway">
    <text evidence="6">Cofactor biosynthesis; coenzyme A biosynthesis; CoA from (R)-pantothenate: step 5/5.</text>
</comment>
<dbReference type="InterPro" id="IPR043519">
    <property type="entry name" value="NT_sf"/>
</dbReference>
<dbReference type="Gene3D" id="3.40.50.300">
    <property type="entry name" value="P-loop containing nucleotide triphosphate hydrolases"/>
    <property type="match status" value="1"/>
</dbReference>
<dbReference type="GO" id="GO:0005737">
    <property type="term" value="C:cytoplasm"/>
    <property type="evidence" value="ECO:0007669"/>
    <property type="project" value="UniProtKB-SubCell"/>
</dbReference>
<dbReference type="AlphaFoldDB" id="A0A1I1VDL2"/>
<evidence type="ECO:0000256" key="7">
    <source>
        <dbReference type="NCBIfam" id="TIGR00152"/>
    </source>
</evidence>
<keyword evidence="6 9" id="KW-0418">Kinase</keyword>
<evidence type="ECO:0000256" key="6">
    <source>
        <dbReference type="HAMAP-Rule" id="MF_00376"/>
    </source>
</evidence>
<sequence length="399" mass="43775">MLRVGLTGGIGSGKSTVADRLAEHGARVIDADRISREVVAVGTDGLAEIAARFGPEVLDADGALDRAAMARLVFGDEAARSDLNGIVHPRVAARTAELMAEAGSDAIVVHDVPLLVENGYQADYHLVIIVDAPVEQRVRRLVDRGLPEEDARARIGAQASEAQRRDAADIWLDNGAELDRIRSSVDELWRERLVPFEANIRSRSPLPLNGPRIVDPDPEWPRRASRLLSRISKAAGDSALRVDHIGSTSVPGLPANDVIDLQLTVRSLAEAEALAEPLAEAGMPLLPGADPDEVHHPQPDPEQWRDRTHVSADPGRRAKLYSRVAGTADWRFALLFPAWLRADDAARREYASIKRDLAARFGSDPDTRRYVEAKRPWFERALPRAERWASETGWQPPSL</sequence>
<dbReference type="SUPFAM" id="SSF52540">
    <property type="entry name" value="P-loop containing nucleoside triphosphate hydrolases"/>
    <property type="match status" value="1"/>
</dbReference>
<evidence type="ECO:0000256" key="8">
    <source>
        <dbReference type="SAM" id="MobiDB-lite"/>
    </source>
</evidence>
<dbReference type="GO" id="GO:0004140">
    <property type="term" value="F:dephospho-CoA kinase activity"/>
    <property type="evidence" value="ECO:0007669"/>
    <property type="project" value="UniProtKB-UniRule"/>
</dbReference>
<dbReference type="InterPro" id="IPR007344">
    <property type="entry name" value="GrpB/CoaE"/>
</dbReference>
<keyword evidence="6" id="KW-0173">Coenzyme A biosynthesis</keyword>
<dbReference type="Gene3D" id="3.30.460.10">
    <property type="entry name" value="Beta Polymerase, domain 2"/>
    <property type="match status" value="1"/>
</dbReference>
<reference evidence="10" key="1">
    <citation type="submission" date="2016-10" db="EMBL/GenBank/DDBJ databases">
        <authorList>
            <person name="Varghese N."/>
            <person name="Submissions S."/>
        </authorList>
    </citation>
    <scope>NUCLEOTIDE SEQUENCE [LARGE SCALE GENOMIC DNA]</scope>
    <source>
        <strain evidence="10">DSM 45004</strain>
    </source>
</reference>
<evidence type="ECO:0000256" key="2">
    <source>
        <dbReference type="ARBA" id="ARBA00011058"/>
    </source>
</evidence>
<evidence type="ECO:0000256" key="4">
    <source>
        <dbReference type="ARBA" id="ARBA00022741"/>
    </source>
</evidence>
<dbReference type="InterPro" id="IPR027417">
    <property type="entry name" value="P-loop_NTPase"/>
</dbReference>
<dbReference type="SUPFAM" id="SSF81301">
    <property type="entry name" value="Nucleotidyltransferase"/>
    <property type="match status" value="1"/>
</dbReference>
<name>A0A1I1VDL2_9ACTN</name>
<keyword evidence="3 6" id="KW-0963">Cytoplasm</keyword>
<gene>
    <name evidence="6" type="primary">coaE</name>
    <name evidence="9" type="ORF">SAMN04487819_103285</name>
</gene>
<keyword evidence="5 6" id="KW-0067">ATP-binding</keyword>
<comment type="subcellular location">
    <subcellularLocation>
        <location evidence="6">Cytoplasm</location>
    </subcellularLocation>
</comment>
<comment type="similarity">
    <text evidence="6">Belongs to the CoaE family.</text>
</comment>
<accession>A0A1I1VDL2</accession>
<evidence type="ECO:0000313" key="9">
    <source>
        <dbReference type="EMBL" id="SFD80959.1"/>
    </source>
</evidence>
<dbReference type="InterPro" id="IPR001977">
    <property type="entry name" value="Depp_CoAkinase"/>
</dbReference>
<comment type="similarity">
    <text evidence="2">In the C-terminal section; belongs to the UPF0157 (GrpB) family.</text>
</comment>
<dbReference type="PANTHER" id="PTHR10695:SF46">
    <property type="entry name" value="BIFUNCTIONAL COENZYME A SYNTHASE-RELATED"/>
    <property type="match status" value="1"/>
</dbReference>
<dbReference type="PANTHER" id="PTHR10695">
    <property type="entry name" value="DEPHOSPHO-COA KINASE-RELATED"/>
    <property type="match status" value="1"/>
</dbReference>
<keyword evidence="4 6" id="KW-0547">Nucleotide-binding</keyword>
<dbReference type="EC" id="2.7.1.24" evidence="6 7"/>
<proteinExistence type="inferred from homology"/>
<feature type="compositionally biased region" description="Basic and acidic residues" evidence="8">
    <location>
        <begin position="292"/>
        <end position="312"/>
    </location>
</feature>
<evidence type="ECO:0000256" key="5">
    <source>
        <dbReference type="ARBA" id="ARBA00022840"/>
    </source>
</evidence>
<dbReference type="RefSeq" id="WP_092924857.1">
    <property type="nucleotide sequence ID" value="NZ_FOMZ01000003.1"/>
</dbReference>
<feature type="binding site" evidence="6">
    <location>
        <begin position="11"/>
        <end position="16"/>
    </location>
    <ligand>
        <name>ATP</name>
        <dbReference type="ChEBI" id="CHEBI:30616"/>
    </ligand>
</feature>
<evidence type="ECO:0000256" key="3">
    <source>
        <dbReference type="ARBA" id="ARBA00022490"/>
    </source>
</evidence>
<keyword evidence="10" id="KW-1185">Reference proteome</keyword>
<dbReference type="NCBIfam" id="TIGR00152">
    <property type="entry name" value="dephospho-CoA kinase"/>
    <property type="match status" value="1"/>
</dbReference>
<organism evidence="9 10">
    <name type="scientific">Actinopolyspora alba</name>
    <dbReference type="NCBI Taxonomy" id="673379"/>
    <lineage>
        <taxon>Bacteria</taxon>
        <taxon>Bacillati</taxon>
        <taxon>Actinomycetota</taxon>
        <taxon>Actinomycetes</taxon>
        <taxon>Actinopolysporales</taxon>
        <taxon>Actinopolysporaceae</taxon>
        <taxon>Actinopolyspora</taxon>
        <taxon>Actinopolyspora alba group</taxon>
    </lineage>
</organism>